<evidence type="ECO:0000313" key="2">
    <source>
        <dbReference type="Proteomes" id="UP000075714"/>
    </source>
</evidence>
<dbReference type="GO" id="GO:0016279">
    <property type="term" value="F:protein-lysine N-methyltransferase activity"/>
    <property type="evidence" value="ECO:0007669"/>
    <property type="project" value="TreeGrafter"/>
</dbReference>
<reference evidence="2" key="1">
    <citation type="journal article" date="2016" name="Nat. Commun.">
        <title>The Gonium pectorale genome demonstrates co-option of cell cycle regulation during the evolution of multicellularity.</title>
        <authorList>
            <person name="Hanschen E.R."/>
            <person name="Marriage T.N."/>
            <person name="Ferris P.J."/>
            <person name="Hamaji T."/>
            <person name="Toyoda A."/>
            <person name="Fujiyama A."/>
            <person name="Neme R."/>
            <person name="Noguchi H."/>
            <person name="Minakuchi Y."/>
            <person name="Suzuki M."/>
            <person name="Kawai-Toyooka H."/>
            <person name="Smith D.R."/>
            <person name="Sparks H."/>
            <person name="Anderson J."/>
            <person name="Bakaric R."/>
            <person name="Luria V."/>
            <person name="Karger A."/>
            <person name="Kirschner M.W."/>
            <person name="Durand P.M."/>
            <person name="Michod R.E."/>
            <person name="Nozaki H."/>
            <person name="Olson B.J."/>
        </authorList>
    </citation>
    <scope>NUCLEOTIDE SEQUENCE [LARGE SCALE GENOMIC DNA]</scope>
    <source>
        <strain evidence="2">NIES-2863</strain>
    </source>
</reference>
<dbReference type="PANTHER" id="PTHR13271:SF145">
    <property type="entry name" value="SET DOMAIN-CONTAINING PROTEIN"/>
    <property type="match status" value="1"/>
</dbReference>
<gene>
    <name evidence="1" type="ORF">GPECTOR_43g954</name>
</gene>
<dbReference type="InterPro" id="IPR050600">
    <property type="entry name" value="SETD3_SETD6_MTase"/>
</dbReference>
<dbReference type="InterPro" id="IPR046341">
    <property type="entry name" value="SET_dom_sf"/>
</dbReference>
<dbReference type="SUPFAM" id="SSF82199">
    <property type="entry name" value="SET domain"/>
    <property type="match status" value="1"/>
</dbReference>
<keyword evidence="2" id="KW-1185">Reference proteome</keyword>
<dbReference type="OrthoDB" id="42889at2759"/>
<sequence length="223" mass="24212">MTTDDARQLLSPLGAKRFTLSFWQRELPAVVQLAILLAVERRRGDESFWAPYIRSLPDYVPCAWAWGDQELGGALAALGPWAAGWEPAVASARRGVRQRAEEAVKRYGRHLPGGVAIDDVVWAMGQVLSRSFGRDPDVGLAPFIDLCNHRHGAPRPAGFVDERYGAPYAYVESSAFGRPRPLAAGDEVYVSYAADGGDPLAAFLNLGFVPPELVPQQGQALSP</sequence>
<dbReference type="Proteomes" id="UP000075714">
    <property type="component" value="Unassembled WGS sequence"/>
</dbReference>
<evidence type="ECO:0008006" key="3">
    <source>
        <dbReference type="Google" id="ProtNLM"/>
    </source>
</evidence>
<accession>A0A150G9J5</accession>
<dbReference type="CDD" id="cd10527">
    <property type="entry name" value="SET_LSMT"/>
    <property type="match status" value="1"/>
</dbReference>
<comment type="caution">
    <text evidence="1">The sequence shown here is derived from an EMBL/GenBank/DDBJ whole genome shotgun (WGS) entry which is preliminary data.</text>
</comment>
<name>A0A150G9J5_GONPE</name>
<dbReference type="EMBL" id="LSYV01000044">
    <property type="protein sequence ID" value="KXZ46517.1"/>
    <property type="molecule type" value="Genomic_DNA"/>
</dbReference>
<dbReference type="AlphaFoldDB" id="A0A150G9J5"/>
<dbReference type="Gene3D" id="3.90.1410.10">
    <property type="entry name" value="set domain protein methyltransferase, domain 1"/>
    <property type="match status" value="1"/>
</dbReference>
<evidence type="ECO:0000313" key="1">
    <source>
        <dbReference type="EMBL" id="KXZ46517.1"/>
    </source>
</evidence>
<organism evidence="1 2">
    <name type="scientific">Gonium pectorale</name>
    <name type="common">Green alga</name>
    <dbReference type="NCBI Taxonomy" id="33097"/>
    <lineage>
        <taxon>Eukaryota</taxon>
        <taxon>Viridiplantae</taxon>
        <taxon>Chlorophyta</taxon>
        <taxon>core chlorophytes</taxon>
        <taxon>Chlorophyceae</taxon>
        <taxon>CS clade</taxon>
        <taxon>Chlamydomonadales</taxon>
        <taxon>Volvocaceae</taxon>
        <taxon>Gonium</taxon>
    </lineage>
</organism>
<proteinExistence type="predicted"/>
<dbReference type="PANTHER" id="PTHR13271">
    <property type="entry name" value="UNCHARACTERIZED PUTATIVE METHYLTRANSFERASE"/>
    <property type="match status" value="1"/>
</dbReference>
<protein>
    <recommendedName>
        <fullName evidence="3">SET domain-containing protein</fullName>
    </recommendedName>
</protein>